<evidence type="ECO:0000313" key="3">
    <source>
        <dbReference type="EMBL" id="KAL2486138.1"/>
    </source>
</evidence>
<feature type="region of interest" description="Disordered" evidence="2">
    <location>
        <begin position="144"/>
        <end position="165"/>
    </location>
</feature>
<evidence type="ECO:0000256" key="2">
    <source>
        <dbReference type="SAM" id="MobiDB-lite"/>
    </source>
</evidence>
<feature type="compositionally biased region" description="Basic and acidic residues" evidence="2">
    <location>
        <begin position="144"/>
        <end position="158"/>
    </location>
</feature>
<organism evidence="3 4">
    <name type="scientific">Abeliophyllum distichum</name>
    <dbReference type="NCBI Taxonomy" id="126358"/>
    <lineage>
        <taxon>Eukaryota</taxon>
        <taxon>Viridiplantae</taxon>
        <taxon>Streptophyta</taxon>
        <taxon>Embryophyta</taxon>
        <taxon>Tracheophyta</taxon>
        <taxon>Spermatophyta</taxon>
        <taxon>Magnoliopsida</taxon>
        <taxon>eudicotyledons</taxon>
        <taxon>Gunneridae</taxon>
        <taxon>Pentapetalae</taxon>
        <taxon>asterids</taxon>
        <taxon>lamiids</taxon>
        <taxon>Lamiales</taxon>
        <taxon>Oleaceae</taxon>
        <taxon>Forsythieae</taxon>
        <taxon>Abeliophyllum</taxon>
    </lineage>
</organism>
<dbReference type="Proteomes" id="UP001604336">
    <property type="component" value="Unassembled WGS sequence"/>
</dbReference>
<dbReference type="EMBL" id="JBFOLK010000009">
    <property type="protein sequence ID" value="KAL2486138.1"/>
    <property type="molecule type" value="Genomic_DNA"/>
</dbReference>
<feature type="coiled-coil region" evidence="1">
    <location>
        <begin position="84"/>
        <end position="111"/>
    </location>
</feature>
<feature type="coiled-coil region" evidence="1">
    <location>
        <begin position="22"/>
        <end position="56"/>
    </location>
</feature>
<reference evidence="4" key="1">
    <citation type="submission" date="2024-07" db="EMBL/GenBank/DDBJ databases">
        <title>Two chromosome-level genome assemblies of Korean endemic species Abeliophyllum distichum and Forsythia ovata (Oleaceae).</title>
        <authorList>
            <person name="Jang H."/>
        </authorList>
    </citation>
    <scope>NUCLEOTIDE SEQUENCE [LARGE SCALE GENOMIC DNA]</scope>
</reference>
<name>A0ABD1RCJ0_9LAMI</name>
<gene>
    <name evidence="3" type="ORF">Adt_30894</name>
</gene>
<sequence>MQEHKKLVVEASKSDKEHQQTLEGLQAAVDSMRTTYEQLQVNLRKFDSNVLQLTKQLDNANTAQKVIVEALEVDNIEKRRLQRRTEAEAEVTQLLGEKKEMEAKLESMETDFITNFHNTKAYTNFSDYFARMAHQEVLAALKDERPDLNFGPLRDRFPPPEAEDE</sequence>
<proteinExistence type="predicted"/>
<comment type="caution">
    <text evidence="3">The sequence shown here is derived from an EMBL/GenBank/DDBJ whole genome shotgun (WGS) entry which is preliminary data.</text>
</comment>
<dbReference type="AlphaFoldDB" id="A0ABD1RCJ0"/>
<protein>
    <submittedName>
        <fullName evidence="3">Uncharacterized protein</fullName>
    </submittedName>
</protein>
<accession>A0ABD1RCJ0</accession>
<evidence type="ECO:0000256" key="1">
    <source>
        <dbReference type="SAM" id="Coils"/>
    </source>
</evidence>
<keyword evidence="1" id="KW-0175">Coiled coil</keyword>
<keyword evidence="4" id="KW-1185">Reference proteome</keyword>
<evidence type="ECO:0000313" key="4">
    <source>
        <dbReference type="Proteomes" id="UP001604336"/>
    </source>
</evidence>